<organism evidence="1 2">
    <name type="scientific">Hibiscus sabdariffa</name>
    <name type="common">roselle</name>
    <dbReference type="NCBI Taxonomy" id="183260"/>
    <lineage>
        <taxon>Eukaryota</taxon>
        <taxon>Viridiplantae</taxon>
        <taxon>Streptophyta</taxon>
        <taxon>Embryophyta</taxon>
        <taxon>Tracheophyta</taxon>
        <taxon>Spermatophyta</taxon>
        <taxon>Magnoliopsida</taxon>
        <taxon>eudicotyledons</taxon>
        <taxon>Gunneridae</taxon>
        <taxon>Pentapetalae</taxon>
        <taxon>rosids</taxon>
        <taxon>malvids</taxon>
        <taxon>Malvales</taxon>
        <taxon>Malvaceae</taxon>
        <taxon>Malvoideae</taxon>
        <taxon>Hibiscus</taxon>
    </lineage>
</organism>
<dbReference type="EMBL" id="JBBPBN010000011">
    <property type="protein sequence ID" value="KAK9028645.1"/>
    <property type="molecule type" value="Genomic_DNA"/>
</dbReference>
<reference evidence="1 2" key="1">
    <citation type="journal article" date="2024" name="G3 (Bethesda)">
        <title>Genome assembly of Hibiscus sabdariffa L. provides insights into metabolisms of medicinal natural products.</title>
        <authorList>
            <person name="Kim T."/>
        </authorList>
    </citation>
    <scope>NUCLEOTIDE SEQUENCE [LARGE SCALE GENOMIC DNA]</scope>
    <source>
        <strain evidence="1">TK-2024</strain>
        <tissue evidence="1">Old leaves</tissue>
    </source>
</reference>
<proteinExistence type="predicted"/>
<protein>
    <submittedName>
        <fullName evidence="1">Uncharacterized protein</fullName>
    </submittedName>
</protein>
<sequence>MSSPVPFLVDSRLPAVEVPPDPPDAPAAISSMKMECDVPVVGTRSTISYRDMVKGSTVPAPEDHDAAFDGDDIELLEEDISLHVSDGIPTIDFSDRVQRLAIKSMDLTLVVKDLCPRLCSLEATSSAIATSVSMANGLEITVPADPYGPWMLVEHSLSDKNVNSALQESALELFPENHALVDVISTQLDQPILVQQIMPIINGPNTKSTATNSIQRKKTNVINKKVAVTPLGPKKTGSLAVKSSKSQMSLNKLAMHNARNIASSSGPSRAIVSKKINSLVLDPTKNQVVHRKDGEHPPIPYTTIAGELDINDHSVMVE</sequence>
<evidence type="ECO:0000313" key="1">
    <source>
        <dbReference type="EMBL" id="KAK9028645.1"/>
    </source>
</evidence>
<gene>
    <name evidence="1" type="ORF">V6N11_025797</name>
</gene>
<keyword evidence="2" id="KW-1185">Reference proteome</keyword>
<accession>A0ABR2STP7</accession>
<comment type="caution">
    <text evidence="1">The sequence shown here is derived from an EMBL/GenBank/DDBJ whole genome shotgun (WGS) entry which is preliminary data.</text>
</comment>
<evidence type="ECO:0000313" key="2">
    <source>
        <dbReference type="Proteomes" id="UP001396334"/>
    </source>
</evidence>
<dbReference type="Proteomes" id="UP001396334">
    <property type="component" value="Unassembled WGS sequence"/>
</dbReference>
<name>A0ABR2STP7_9ROSI</name>